<evidence type="ECO:0000256" key="5">
    <source>
        <dbReference type="ARBA" id="ARBA00022989"/>
    </source>
</evidence>
<feature type="transmembrane region" description="Helical" evidence="7">
    <location>
        <begin position="295"/>
        <end position="316"/>
    </location>
</feature>
<dbReference type="PANTHER" id="PTHR36838:SF3">
    <property type="entry name" value="TRANSPORTER AUXIN EFFLUX CARRIER EC FAMILY"/>
    <property type="match status" value="1"/>
</dbReference>
<feature type="transmembrane region" description="Helical" evidence="7">
    <location>
        <begin position="34"/>
        <end position="53"/>
    </location>
</feature>
<feature type="transmembrane region" description="Helical" evidence="7">
    <location>
        <begin position="127"/>
        <end position="146"/>
    </location>
</feature>
<evidence type="ECO:0000256" key="4">
    <source>
        <dbReference type="ARBA" id="ARBA00022692"/>
    </source>
</evidence>
<dbReference type="GO" id="GO:0055085">
    <property type="term" value="P:transmembrane transport"/>
    <property type="evidence" value="ECO:0007669"/>
    <property type="project" value="InterPro"/>
</dbReference>
<proteinExistence type="predicted"/>
<feature type="transmembrane region" description="Helical" evidence="7">
    <location>
        <begin position="206"/>
        <end position="226"/>
    </location>
</feature>
<evidence type="ECO:0000256" key="1">
    <source>
        <dbReference type="ARBA" id="ARBA00004141"/>
    </source>
</evidence>
<evidence type="ECO:0000256" key="6">
    <source>
        <dbReference type="ARBA" id="ARBA00023136"/>
    </source>
</evidence>
<dbReference type="Proteomes" id="UP000324738">
    <property type="component" value="Unassembled WGS sequence"/>
</dbReference>
<feature type="transmembrane region" description="Helical" evidence="7">
    <location>
        <begin position="238"/>
        <end position="261"/>
    </location>
</feature>
<keyword evidence="2" id="KW-0813">Transport</keyword>
<organism evidence="8 9">
    <name type="scientific">Aureimonas fodinaquatilis</name>
    <dbReference type="NCBI Taxonomy" id="2565783"/>
    <lineage>
        <taxon>Bacteria</taxon>
        <taxon>Pseudomonadati</taxon>
        <taxon>Pseudomonadota</taxon>
        <taxon>Alphaproteobacteria</taxon>
        <taxon>Hyphomicrobiales</taxon>
        <taxon>Aurantimonadaceae</taxon>
        <taxon>Aureimonas</taxon>
    </lineage>
</organism>
<dbReference type="PANTHER" id="PTHR36838">
    <property type="entry name" value="AUXIN EFFLUX CARRIER FAMILY PROTEIN"/>
    <property type="match status" value="1"/>
</dbReference>
<gene>
    <name evidence="8" type="ORF">FPY71_00520</name>
</gene>
<keyword evidence="3" id="KW-1003">Cell membrane</keyword>
<reference evidence="8 9" key="1">
    <citation type="submission" date="2019-08" db="EMBL/GenBank/DDBJ databases">
        <title>Aureimonas fodiniaquatilis sp. nov., isolated from a coal mine wastewater.</title>
        <authorList>
            <person name="Kim W."/>
        </authorList>
    </citation>
    <scope>NUCLEOTIDE SEQUENCE [LARGE SCALE GENOMIC DNA]</scope>
    <source>
        <strain evidence="8 9">CAU 1482</strain>
    </source>
</reference>
<accession>A0A5B0E0L6</accession>
<evidence type="ECO:0000256" key="3">
    <source>
        <dbReference type="ARBA" id="ARBA00022475"/>
    </source>
</evidence>
<name>A0A5B0E0L6_9HYPH</name>
<dbReference type="EMBL" id="VTWH01000001">
    <property type="protein sequence ID" value="KAA0971655.1"/>
    <property type="molecule type" value="Genomic_DNA"/>
</dbReference>
<protein>
    <submittedName>
        <fullName evidence="8">AEC family transporter</fullName>
    </submittedName>
</protein>
<keyword evidence="6 7" id="KW-0472">Membrane</keyword>
<dbReference type="RefSeq" id="WP_149296575.1">
    <property type="nucleotide sequence ID" value="NZ_VTWH01000001.1"/>
</dbReference>
<comment type="caution">
    <text evidence="8">The sequence shown here is derived from an EMBL/GenBank/DDBJ whole genome shotgun (WGS) entry which is preliminary data.</text>
</comment>
<keyword evidence="9" id="KW-1185">Reference proteome</keyword>
<sequence>MNVIISTILPIFGLIAIGYLSGKFRLLPAGTAEGLAAFVFTIAVPSVLFRTMATIQFSDENPVKLWLTYFAGIVIVFALGMLAARRFSRADRRTCVIAGVAASFSNMVMVGIPTINLTYGQEGMNLLAPLLAIHLPVMMIFSTLLIERAKVLDLHDLGEDVPPVAVMQVVSSVCVNLLRSPLILGILAGMAFRLSSLSFSGPLAEMVTLMATAAGPVTLFSLGLTLTRFSIRGDITITAMMCVLALMVQPAIVYAIGYFTLPPLWRTIAVLLAACPSGANAYLFATYFKSGQAIAATAIVMTTTLSALTLSFWVLYLG</sequence>
<feature type="transmembrane region" description="Helical" evidence="7">
    <location>
        <begin position="177"/>
        <end position="194"/>
    </location>
</feature>
<evidence type="ECO:0000313" key="8">
    <source>
        <dbReference type="EMBL" id="KAA0971655.1"/>
    </source>
</evidence>
<dbReference type="OrthoDB" id="9810457at2"/>
<dbReference type="GO" id="GO:0016020">
    <property type="term" value="C:membrane"/>
    <property type="evidence" value="ECO:0007669"/>
    <property type="project" value="UniProtKB-SubCell"/>
</dbReference>
<feature type="transmembrane region" description="Helical" evidence="7">
    <location>
        <begin position="6"/>
        <end position="22"/>
    </location>
</feature>
<feature type="transmembrane region" description="Helical" evidence="7">
    <location>
        <begin position="65"/>
        <end position="84"/>
    </location>
</feature>
<dbReference type="InterPro" id="IPR004776">
    <property type="entry name" value="Mem_transp_PIN-like"/>
</dbReference>
<keyword evidence="5 7" id="KW-1133">Transmembrane helix</keyword>
<feature type="transmembrane region" description="Helical" evidence="7">
    <location>
        <begin position="96"/>
        <end position="115"/>
    </location>
</feature>
<evidence type="ECO:0000256" key="2">
    <source>
        <dbReference type="ARBA" id="ARBA00022448"/>
    </source>
</evidence>
<feature type="transmembrane region" description="Helical" evidence="7">
    <location>
        <begin position="267"/>
        <end position="288"/>
    </location>
</feature>
<keyword evidence="4 7" id="KW-0812">Transmembrane</keyword>
<evidence type="ECO:0000313" key="9">
    <source>
        <dbReference type="Proteomes" id="UP000324738"/>
    </source>
</evidence>
<comment type="subcellular location">
    <subcellularLocation>
        <location evidence="1">Membrane</location>
        <topology evidence="1">Multi-pass membrane protein</topology>
    </subcellularLocation>
</comment>
<evidence type="ECO:0000256" key="7">
    <source>
        <dbReference type="SAM" id="Phobius"/>
    </source>
</evidence>
<dbReference type="AlphaFoldDB" id="A0A5B0E0L6"/>
<dbReference type="Pfam" id="PF03547">
    <property type="entry name" value="Mem_trans"/>
    <property type="match status" value="1"/>
</dbReference>